<dbReference type="EMBL" id="CP048649">
    <property type="protein sequence ID" value="QIB68277.1"/>
    <property type="molecule type" value="Genomic_DNA"/>
</dbReference>
<evidence type="ECO:0000313" key="3">
    <source>
        <dbReference type="Proteomes" id="UP000466848"/>
    </source>
</evidence>
<name>A0A858BRT6_9FIRM</name>
<keyword evidence="3" id="KW-1185">Reference proteome</keyword>
<protein>
    <submittedName>
        <fullName evidence="2">Uncharacterized protein</fullName>
    </submittedName>
</protein>
<dbReference type="KEGG" id="abut:Ami103574_02640"/>
<dbReference type="AlphaFoldDB" id="A0A858BRT6"/>
<keyword evidence="1" id="KW-0472">Membrane</keyword>
<gene>
    <name evidence="2" type="ORF">Ami103574_02640</name>
</gene>
<sequence length="79" mass="9011">MSGMQYLDTAFSLLAKQSPIILFCIIAFWIQSHTNSKALDRLGKSHDKSLEVIENNYGRSLDLLKEVNNTSIVRKIKEK</sequence>
<keyword evidence="1" id="KW-1133">Transmembrane helix</keyword>
<reference evidence="2 3" key="1">
    <citation type="submission" date="2020-02" db="EMBL/GenBank/DDBJ databases">
        <authorList>
            <person name="Kim Y.B."/>
            <person name="Roh S.W."/>
        </authorList>
    </citation>
    <scope>NUCLEOTIDE SEQUENCE [LARGE SCALE GENOMIC DNA]</scope>
    <source>
        <strain evidence="2 3">DSM 103574</strain>
    </source>
</reference>
<feature type="transmembrane region" description="Helical" evidence="1">
    <location>
        <begin position="6"/>
        <end position="30"/>
    </location>
</feature>
<dbReference type="Proteomes" id="UP000466848">
    <property type="component" value="Chromosome"/>
</dbReference>
<proteinExistence type="predicted"/>
<organism evidence="2 3">
    <name type="scientific">Aminipila butyrica</name>
    <dbReference type="NCBI Taxonomy" id="433296"/>
    <lineage>
        <taxon>Bacteria</taxon>
        <taxon>Bacillati</taxon>
        <taxon>Bacillota</taxon>
        <taxon>Clostridia</taxon>
        <taxon>Peptostreptococcales</taxon>
        <taxon>Anaerovoracaceae</taxon>
        <taxon>Aminipila</taxon>
    </lineage>
</organism>
<evidence type="ECO:0000313" key="2">
    <source>
        <dbReference type="EMBL" id="QIB68277.1"/>
    </source>
</evidence>
<keyword evidence="1" id="KW-0812">Transmembrane</keyword>
<accession>A0A858BRT6</accession>
<evidence type="ECO:0000256" key="1">
    <source>
        <dbReference type="SAM" id="Phobius"/>
    </source>
</evidence>
<dbReference type="RefSeq" id="WP_163065197.1">
    <property type="nucleotide sequence ID" value="NZ_CP048649.1"/>
</dbReference>